<dbReference type="InterPro" id="IPR001245">
    <property type="entry name" value="Ser-Thr/Tyr_kinase_cat_dom"/>
</dbReference>
<reference evidence="2 3" key="1">
    <citation type="journal article" date="2018" name="New Phytol.">
        <title>Phylogenomics of Endogonaceae and evolution of mycorrhizas within Mucoromycota.</title>
        <authorList>
            <person name="Chang Y."/>
            <person name="Desiro A."/>
            <person name="Na H."/>
            <person name="Sandor L."/>
            <person name="Lipzen A."/>
            <person name="Clum A."/>
            <person name="Barry K."/>
            <person name="Grigoriev I.V."/>
            <person name="Martin F.M."/>
            <person name="Stajich J.E."/>
            <person name="Smith M.E."/>
            <person name="Bonito G."/>
            <person name="Spatafora J.W."/>
        </authorList>
    </citation>
    <scope>NUCLEOTIDE SEQUENCE [LARGE SCALE GENOMIC DNA]</scope>
    <source>
        <strain evidence="2 3">AD002</strain>
    </source>
</reference>
<dbReference type="Proteomes" id="UP000274822">
    <property type="component" value="Unassembled WGS sequence"/>
</dbReference>
<protein>
    <recommendedName>
        <fullName evidence="1">Serine-threonine/tyrosine-protein kinase catalytic domain-containing protein</fullName>
    </recommendedName>
</protein>
<comment type="caution">
    <text evidence="2">The sequence shown here is derived from an EMBL/GenBank/DDBJ whole genome shotgun (WGS) entry which is preliminary data.</text>
</comment>
<sequence length="161" mass="18771">MVSREVLDEVDEGKATRGEEMRGEHYIGLWAQPCSDRVELEYEYTRQFHIPFPTHLQTSATVRRSHRLLEFSKLGRSLSMDGSRAYENSNNLAGEQLILADVYEYGLIMWEIFSDGRRPNEDYDDKEVISLKIQSHLQRLNPLEDIGIFPRRLSPSHTRDT</sequence>
<gene>
    <name evidence="2" type="ORF">BC938DRAFT_475702</name>
</gene>
<accession>A0A433PPT8</accession>
<keyword evidence="3" id="KW-1185">Reference proteome</keyword>
<evidence type="ECO:0000259" key="1">
    <source>
        <dbReference type="Pfam" id="PF07714"/>
    </source>
</evidence>
<dbReference type="EMBL" id="RBNJ01021498">
    <property type="protein sequence ID" value="RUS19594.1"/>
    <property type="molecule type" value="Genomic_DNA"/>
</dbReference>
<dbReference type="AlphaFoldDB" id="A0A433PPT8"/>
<proteinExistence type="predicted"/>
<dbReference type="GO" id="GO:0004672">
    <property type="term" value="F:protein kinase activity"/>
    <property type="evidence" value="ECO:0007669"/>
    <property type="project" value="InterPro"/>
</dbReference>
<evidence type="ECO:0000313" key="2">
    <source>
        <dbReference type="EMBL" id="RUS19594.1"/>
    </source>
</evidence>
<evidence type="ECO:0000313" key="3">
    <source>
        <dbReference type="Proteomes" id="UP000274822"/>
    </source>
</evidence>
<organism evidence="2 3">
    <name type="scientific">Jimgerdemannia flammicorona</name>
    <dbReference type="NCBI Taxonomy" id="994334"/>
    <lineage>
        <taxon>Eukaryota</taxon>
        <taxon>Fungi</taxon>
        <taxon>Fungi incertae sedis</taxon>
        <taxon>Mucoromycota</taxon>
        <taxon>Mucoromycotina</taxon>
        <taxon>Endogonomycetes</taxon>
        <taxon>Endogonales</taxon>
        <taxon>Endogonaceae</taxon>
        <taxon>Jimgerdemannia</taxon>
    </lineage>
</organism>
<name>A0A433PPT8_9FUNG</name>
<dbReference type="Pfam" id="PF07714">
    <property type="entry name" value="PK_Tyr_Ser-Thr"/>
    <property type="match status" value="1"/>
</dbReference>
<feature type="domain" description="Serine-threonine/tyrosine-protein kinase catalytic" evidence="1">
    <location>
        <begin position="100"/>
        <end position="131"/>
    </location>
</feature>